<gene>
    <name evidence="1" type="ORF">OWV82_011267</name>
</gene>
<dbReference type="EMBL" id="CM051399">
    <property type="protein sequence ID" value="KAJ4716212.1"/>
    <property type="molecule type" value="Genomic_DNA"/>
</dbReference>
<protein>
    <submittedName>
        <fullName evidence="1">F-box protein</fullName>
    </submittedName>
</protein>
<reference evidence="1 2" key="1">
    <citation type="journal article" date="2023" name="Science">
        <title>Complex scaffold remodeling in plant triterpene biosynthesis.</title>
        <authorList>
            <person name="De La Pena R."/>
            <person name="Hodgson H."/>
            <person name="Liu J.C."/>
            <person name="Stephenson M.J."/>
            <person name="Martin A.C."/>
            <person name="Owen C."/>
            <person name="Harkess A."/>
            <person name="Leebens-Mack J."/>
            <person name="Jimenez L.E."/>
            <person name="Osbourn A."/>
            <person name="Sattely E.S."/>
        </authorList>
    </citation>
    <scope>NUCLEOTIDE SEQUENCE [LARGE SCALE GENOMIC DNA]</scope>
    <source>
        <strain evidence="2">cv. JPN11</strain>
        <tissue evidence="1">Leaf</tissue>
    </source>
</reference>
<proteinExistence type="predicted"/>
<name>A0ACC1XXR3_MELAZ</name>
<dbReference type="Proteomes" id="UP001164539">
    <property type="component" value="Chromosome 6"/>
</dbReference>
<accession>A0ACC1XXR3</accession>
<sequence>MSNYIPDLPGDVLACIFLRLPAKTVLDCRCVCKLWYYVVSNSIFISDYNRRSLKSVNDRNYTHFIMSHYDVHSEEVFTLHLDDNRFINQNEELDMPFVHGLSNYITIGLCCGLACMLEISKAEKLPLSLLIWNPSVDYSFKTFSIPPPIGRLVSSSSLNGPSIRFSDGNVWFFSSFGFGFDPKSNDYKVVRIVYRMDEFFGGIPEIVDVFALSTGEWKDITASAPSYVIKENSVPVYVNGAMHWIGFYMRNDSESSTISRLIVAVFDMGNEVFNQFQLPDGVVTQANELGDDSFKVSVGVIDQSLTILHYISYSNGYYFRKCCIWVMNEYGAKDSWSLLYDVKLFFDIGRIIGVRRNGHILVGAAQDKELLSVNPNYNSTKPLGLRGNALCFYADPYMECLIIYKKVNGVPRMSISSAATSSQRDLIARTSELKITDKGKEMVE</sequence>
<organism evidence="1 2">
    <name type="scientific">Melia azedarach</name>
    <name type="common">Chinaberry tree</name>
    <dbReference type="NCBI Taxonomy" id="155640"/>
    <lineage>
        <taxon>Eukaryota</taxon>
        <taxon>Viridiplantae</taxon>
        <taxon>Streptophyta</taxon>
        <taxon>Embryophyta</taxon>
        <taxon>Tracheophyta</taxon>
        <taxon>Spermatophyta</taxon>
        <taxon>Magnoliopsida</taxon>
        <taxon>eudicotyledons</taxon>
        <taxon>Gunneridae</taxon>
        <taxon>Pentapetalae</taxon>
        <taxon>rosids</taxon>
        <taxon>malvids</taxon>
        <taxon>Sapindales</taxon>
        <taxon>Meliaceae</taxon>
        <taxon>Melia</taxon>
    </lineage>
</organism>
<keyword evidence="2" id="KW-1185">Reference proteome</keyword>
<comment type="caution">
    <text evidence="1">The sequence shown here is derived from an EMBL/GenBank/DDBJ whole genome shotgun (WGS) entry which is preliminary data.</text>
</comment>
<evidence type="ECO:0000313" key="1">
    <source>
        <dbReference type="EMBL" id="KAJ4716212.1"/>
    </source>
</evidence>
<evidence type="ECO:0000313" key="2">
    <source>
        <dbReference type="Proteomes" id="UP001164539"/>
    </source>
</evidence>